<dbReference type="OrthoDB" id="9985637at2759"/>
<proteinExistence type="inferred from homology"/>
<dbReference type="SUPFAM" id="SSF103196">
    <property type="entry name" value="Roadblock/LC7 domain"/>
    <property type="match status" value="1"/>
</dbReference>
<comment type="similarity">
    <text evidence="1">Belongs to the GAMAD family.</text>
</comment>
<comment type="caution">
    <text evidence="3">The sequence shown here is derived from an EMBL/GenBank/DDBJ whole genome shotgun (WGS) entry which is preliminary data.</text>
</comment>
<evidence type="ECO:0000313" key="3">
    <source>
        <dbReference type="EMBL" id="ORC84457.1"/>
    </source>
</evidence>
<evidence type="ECO:0000313" key="4">
    <source>
        <dbReference type="Proteomes" id="UP000192257"/>
    </source>
</evidence>
<dbReference type="STRING" id="67003.A0A1X0NII5"/>
<name>A0A1X0NII5_9TRYP</name>
<organism evidence="3 4">
    <name type="scientific">Trypanosoma theileri</name>
    <dbReference type="NCBI Taxonomy" id="67003"/>
    <lineage>
        <taxon>Eukaryota</taxon>
        <taxon>Discoba</taxon>
        <taxon>Euglenozoa</taxon>
        <taxon>Kinetoplastea</taxon>
        <taxon>Metakinetoplastina</taxon>
        <taxon>Trypanosomatida</taxon>
        <taxon>Trypanosomatidae</taxon>
        <taxon>Trypanosoma</taxon>
    </lineage>
</organism>
<dbReference type="InterPro" id="IPR004942">
    <property type="entry name" value="Roadblock/LAMTOR2_dom"/>
</dbReference>
<evidence type="ECO:0000259" key="2">
    <source>
        <dbReference type="SMART" id="SM00960"/>
    </source>
</evidence>
<dbReference type="Gene3D" id="3.30.450.30">
    <property type="entry name" value="Dynein light chain 2a, cytoplasmic"/>
    <property type="match status" value="1"/>
</dbReference>
<keyword evidence="4" id="KW-1185">Reference proteome</keyword>
<dbReference type="AlphaFoldDB" id="A0A1X0NII5"/>
<protein>
    <submittedName>
        <fullName evidence="3">Dynein light chain 2B, cytoplasmic</fullName>
    </submittedName>
</protein>
<gene>
    <name evidence="3" type="ORF">TM35_000441130</name>
</gene>
<dbReference type="GeneID" id="39989902"/>
<dbReference type="Pfam" id="PF03259">
    <property type="entry name" value="Robl_LC7"/>
    <property type="match status" value="1"/>
</dbReference>
<dbReference type="SMART" id="SM00960">
    <property type="entry name" value="Robl_LC7"/>
    <property type="match status" value="1"/>
</dbReference>
<evidence type="ECO:0000256" key="1">
    <source>
        <dbReference type="ARBA" id="ARBA00007191"/>
    </source>
</evidence>
<dbReference type="Proteomes" id="UP000192257">
    <property type="component" value="Unassembled WGS sequence"/>
</dbReference>
<dbReference type="VEuPathDB" id="TriTrypDB:TM35_000441130"/>
<dbReference type="RefSeq" id="XP_028878523.1">
    <property type="nucleotide sequence ID" value="XM_029030122.1"/>
</dbReference>
<dbReference type="PANTHER" id="PTHR10779">
    <property type="entry name" value="DYNEIN LIGHT CHAIN ROADBLOCK"/>
    <property type="match status" value="1"/>
</dbReference>
<accession>A0A1X0NII5</accession>
<sequence>MSLSASTTQDREERAKSVEKILLRIASHEGVIGYIVLNPADGRVLKYSGFDSDDRKVQKYASKINGFTSLVASTIRTIDWKDNLTFLRLSVGLKDILIAPDVNEQYTLVVVQEIKQ</sequence>
<dbReference type="EMBL" id="NBCO01000044">
    <property type="protein sequence ID" value="ORC84457.1"/>
    <property type="molecule type" value="Genomic_DNA"/>
</dbReference>
<reference evidence="3 4" key="1">
    <citation type="submission" date="2017-03" db="EMBL/GenBank/DDBJ databases">
        <title>An alternative strategy for trypanosome survival in the mammalian bloodstream revealed through genome and transcriptome analysis of the ubiquitous bovine parasite Trypanosoma (Megatrypanum) theileri.</title>
        <authorList>
            <person name="Kelly S."/>
            <person name="Ivens A."/>
            <person name="Mott A."/>
            <person name="O'Neill E."/>
            <person name="Emms D."/>
            <person name="Macleod O."/>
            <person name="Voorheis P."/>
            <person name="Matthews J."/>
            <person name="Matthews K."/>
            <person name="Carrington M."/>
        </authorList>
    </citation>
    <scope>NUCLEOTIDE SEQUENCE [LARGE SCALE GENOMIC DNA]</scope>
    <source>
        <strain evidence="3">Edinburgh</strain>
    </source>
</reference>
<feature type="domain" description="Roadblock/LAMTOR2" evidence="2">
    <location>
        <begin position="18"/>
        <end position="112"/>
    </location>
</feature>